<accession>A0A4P6F3S0</accession>
<evidence type="ECO:0000256" key="2">
    <source>
        <dbReference type="ARBA" id="ARBA00022448"/>
    </source>
</evidence>
<proteinExistence type="predicted"/>
<sequence length="576" mass="63389">MLKLFRFLKPFRVQVIFVFVFVFLQTLSDLYLPTLMSDIVDYGVMKGDNAYIWRIGGFMLLVAAAGGLCSVAASYMSSRSALGFGRMVRGKVFSHVENFSQQEFDRIGTASLITRTTNDITQLQQVLVMMMRLMITAPLMCIGGIIMAVSKDAKLSLVFVVVLPLLALVIYLVVRRGIPYFKAMQVKIDKLNRVLREGLTGIRVIRSFDRVRHEKERFDEASSDLTNTAVRVNKIMAVLFPLMMLVMNVSTVAILAIGAVRIDHNDLQIGSLMAFIQYASQIMFSLMMGSMMFVMVPRASASAGRINEVLDMEPAMKDITSPAALQEGYQGYIEFDHVTFSYPGAEEPAISDISFRASPGEVTAIIGGTGSGKSTLVGLIPRFYDAGSGSVRVDGLDVRDMTQEQLRAKIGFVPQKAVLFTGTVADNIRYGKDGATDEEVRHAAEIAQASGFIDEMEKGYDSVIEQGGNNVSGGQKQRLSIARALVRKPEIYVFDDSFSALDFKTDAKLRAALKSETTDATVLIVAQRVSTVMDADRIIVLDEGKVSGIGTHQELMETSEVYREIVSSQLSEEEIA</sequence>
<evidence type="ECO:0000256" key="5">
    <source>
        <dbReference type="ARBA" id="ARBA00022741"/>
    </source>
</evidence>
<dbReference type="InterPro" id="IPR027417">
    <property type="entry name" value="P-loop_NTPase"/>
</dbReference>
<dbReference type="PROSITE" id="PS50893">
    <property type="entry name" value="ABC_TRANSPORTER_2"/>
    <property type="match status" value="1"/>
</dbReference>
<evidence type="ECO:0000256" key="3">
    <source>
        <dbReference type="ARBA" id="ARBA00022475"/>
    </source>
</evidence>
<name>A0A4P6F3S0_9BACL</name>
<dbReference type="Pfam" id="PF00005">
    <property type="entry name" value="ABC_tran"/>
    <property type="match status" value="1"/>
</dbReference>
<keyword evidence="5" id="KW-0547">Nucleotide-binding</keyword>
<feature type="transmembrane region" description="Helical" evidence="9">
    <location>
        <begin position="126"/>
        <end position="149"/>
    </location>
</feature>
<organism evidence="12 13">
    <name type="scientific">Paenibacillus protaetiae</name>
    <dbReference type="NCBI Taxonomy" id="2509456"/>
    <lineage>
        <taxon>Bacteria</taxon>
        <taxon>Bacillati</taxon>
        <taxon>Bacillota</taxon>
        <taxon>Bacilli</taxon>
        <taxon>Bacillales</taxon>
        <taxon>Paenibacillaceae</taxon>
        <taxon>Paenibacillus</taxon>
    </lineage>
</organism>
<evidence type="ECO:0000256" key="9">
    <source>
        <dbReference type="SAM" id="Phobius"/>
    </source>
</evidence>
<keyword evidence="8 9" id="KW-0472">Membrane</keyword>
<dbReference type="AlphaFoldDB" id="A0A4P6F3S0"/>
<evidence type="ECO:0000313" key="12">
    <source>
        <dbReference type="EMBL" id="QAY67817.1"/>
    </source>
</evidence>
<dbReference type="SMART" id="SM00382">
    <property type="entry name" value="AAA"/>
    <property type="match status" value="1"/>
</dbReference>
<dbReference type="Proteomes" id="UP000293568">
    <property type="component" value="Chromosome"/>
</dbReference>
<keyword evidence="13" id="KW-1185">Reference proteome</keyword>
<evidence type="ECO:0000256" key="6">
    <source>
        <dbReference type="ARBA" id="ARBA00022840"/>
    </source>
</evidence>
<comment type="subcellular location">
    <subcellularLocation>
        <location evidence="1">Cell membrane</location>
        <topology evidence="1">Multi-pass membrane protein</topology>
    </subcellularLocation>
</comment>
<dbReference type="InterPro" id="IPR011527">
    <property type="entry name" value="ABC1_TM_dom"/>
</dbReference>
<gene>
    <name evidence="12" type="ORF">ET464_16890</name>
</gene>
<dbReference type="InterPro" id="IPR003439">
    <property type="entry name" value="ABC_transporter-like_ATP-bd"/>
</dbReference>
<reference evidence="12 13" key="1">
    <citation type="submission" date="2019-01" db="EMBL/GenBank/DDBJ databases">
        <title>Genome sequencing of strain FW100M-2.</title>
        <authorList>
            <person name="Heo J."/>
            <person name="Kim S.-J."/>
            <person name="Kim J.-S."/>
            <person name="Hong S.-B."/>
            <person name="Kwon S.-W."/>
        </authorList>
    </citation>
    <scope>NUCLEOTIDE SEQUENCE [LARGE SCALE GENOMIC DNA]</scope>
    <source>
        <strain evidence="12 13">FW100M-2</strain>
    </source>
</reference>
<keyword evidence="7 9" id="KW-1133">Transmembrane helix</keyword>
<dbReference type="InterPro" id="IPR036640">
    <property type="entry name" value="ABC1_TM_sf"/>
</dbReference>
<feature type="domain" description="ABC transporter" evidence="10">
    <location>
        <begin position="333"/>
        <end position="568"/>
    </location>
</feature>
<dbReference type="FunFam" id="1.20.1560.10:FF:000040">
    <property type="entry name" value="Multidrug ABC transporter ATP-binding protein"/>
    <property type="match status" value="1"/>
</dbReference>
<dbReference type="GO" id="GO:0016887">
    <property type="term" value="F:ATP hydrolysis activity"/>
    <property type="evidence" value="ECO:0007669"/>
    <property type="project" value="InterPro"/>
</dbReference>
<evidence type="ECO:0000313" key="13">
    <source>
        <dbReference type="Proteomes" id="UP000293568"/>
    </source>
</evidence>
<keyword evidence="3" id="KW-1003">Cell membrane</keyword>
<evidence type="ECO:0000256" key="7">
    <source>
        <dbReference type="ARBA" id="ARBA00022989"/>
    </source>
</evidence>
<dbReference type="GO" id="GO:0005524">
    <property type="term" value="F:ATP binding"/>
    <property type="evidence" value="ECO:0007669"/>
    <property type="project" value="UniProtKB-KW"/>
</dbReference>
<evidence type="ECO:0000256" key="4">
    <source>
        <dbReference type="ARBA" id="ARBA00022692"/>
    </source>
</evidence>
<dbReference type="PROSITE" id="PS00211">
    <property type="entry name" value="ABC_TRANSPORTER_1"/>
    <property type="match status" value="1"/>
</dbReference>
<protein>
    <submittedName>
        <fullName evidence="12">ABC transporter ATP-binding protein</fullName>
    </submittedName>
</protein>
<dbReference type="PROSITE" id="PS50929">
    <property type="entry name" value="ABC_TM1F"/>
    <property type="match status" value="1"/>
</dbReference>
<dbReference type="SUPFAM" id="SSF90123">
    <property type="entry name" value="ABC transporter transmembrane region"/>
    <property type="match status" value="1"/>
</dbReference>
<feature type="transmembrane region" description="Helical" evidence="9">
    <location>
        <begin position="235"/>
        <end position="260"/>
    </location>
</feature>
<keyword evidence="4 9" id="KW-0812">Transmembrane</keyword>
<feature type="transmembrane region" description="Helical" evidence="9">
    <location>
        <begin position="52"/>
        <end position="76"/>
    </location>
</feature>
<dbReference type="FunFam" id="3.40.50.300:FF:000854">
    <property type="entry name" value="Multidrug ABC transporter ATP-binding protein"/>
    <property type="match status" value="1"/>
</dbReference>
<dbReference type="InterPro" id="IPR003593">
    <property type="entry name" value="AAA+_ATPase"/>
</dbReference>
<dbReference type="EMBL" id="CP035492">
    <property type="protein sequence ID" value="QAY67817.1"/>
    <property type="molecule type" value="Genomic_DNA"/>
</dbReference>
<dbReference type="PANTHER" id="PTHR43394">
    <property type="entry name" value="ATP-DEPENDENT PERMEASE MDL1, MITOCHONDRIAL"/>
    <property type="match status" value="1"/>
</dbReference>
<evidence type="ECO:0000259" key="10">
    <source>
        <dbReference type="PROSITE" id="PS50893"/>
    </source>
</evidence>
<dbReference type="OrthoDB" id="9770415at2"/>
<keyword evidence="2" id="KW-0813">Transport</keyword>
<dbReference type="GO" id="GO:0015421">
    <property type="term" value="F:ABC-type oligopeptide transporter activity"/>
    <property type="evidence" value="ECO:0007669"/>
    <property type="project" value="TreeGrafter"/>
</dbReference>
<dbReference type="PANTHER" id="PTHR43394:SF1">
    <property type="entry name" value="ATP-BINDING CASSETTE SUB-FAMILY B MEMBER 10, MITOCHONDRIAL"/>
    <property type="match status" value="1"/>
</dbReference>
<feature type="transmembrane region" description="Helical" evidence="9">
    <location>
        <begin position="272"/>
        <end position="296"/>
    </location>
</feature>
<dbReference type="Gene3D" id="3.40.50.300">
    <property type="entry name" value="P-loop containing nucleotide triphosphate hydrolases"/>
    <property type="match status" value="1"/>
</dbReference>
<dbReference type="KEGG" id="pprt:ET464_16890"/>
<keyword evidence="6 12" id="KW-0067">ATP-binding</keyword>
<dbReference type="Pfam" id="PF00664">
    <property type="entry name" value="ABC_membrane"/>
    <property type="match status" value="1"/>
</dbReference>
<feature type="domain" description="ABC transmembrane type-1" evidence="11">
    <location>
        <begin position="16"/>
        <end position="298"/>
    </location>
</feature>
<evidence type="ECO:0000256" key="1">
    <source>
        <dbReference type="ARBA" id="ARBA00004651"/>
    </source>
</evidence>
<evidence type="ECO:0000259" key="11">
    <source>
        <dbReference type="PROSITE" id="PS50929"/>
    </source>
</evidence>
<dbReference type="RefSeq" id="WP_129442986.1">
    <property type="nucleotide sequence ID" value="NZ_CP035492.1"/>
</dbReference>
<dbReference type="SUPFAM" id="SSF52540">
    <property type="entry name" value="P-loop containing nucleoside triphosphate hydrolases"/>
    <property type="match status" value="1"/>
</dbReference>
<feature type="transmembrane region" description="Helical" evidence="9">
    <location>
        <begin position="155"/>
        <end position="174"/>
    </location>
</feature>
<dbReference type="Gene3D" id="1.20.1560.10">
    <property type="entry name" value="ABC transporter type 1, transmembrane domain"/>
    <property type="match status" value="1"/>
</dbReference>
<dbReference type="CDD" id="cd18548">
    <property type="entry name" value="ABC_6TM_Tm287_like"/>
    <property type="match status" value="1"/>
</dbReference>
<dbReference type="InterPro" id="IPR039421">
    <property type="entry name" value="Type_1_exporter"/>
</dbReference>
<dbReference type="InterPro" id="IPR017871">
    <property type="entry name" value="ABC_transporter-like_CS"/>
</dbReference>
<evidence type="ECO:0000256" key="8">
    <source>
        <dbReference type="ARBA" id="ARBA00023136"/>
    </source>
</evidence>
<dbReference type="GO" id="GO:0005886">
    <property type="term" value="C:plasma membrane"/>
    <property type="evidence" value="ECO:0007669"/>
    <property type="project" value="UniProtKB-SubCell"/>
</dbReference>